<dbReference type="PANTHER" id="PTHR30164">
    <property type="entry name" value="MTFA PEPTIDASE"/>
    <property type="match status" value="1"/>
</dbReference>
<reference evidence="1" key="1">
    <citation type="journal article" date="2014" name="Genome Announc.">
        <title>Draft Genome Sequences of Marine Flavobacterium Nonlabens Strains NR17, NR24, NR27, NR32, NR33, and Ara13.</title>
        <authorList>
            <person name="Nakanishi M."/>
            <person name="Meirelles P."/>
            <person name="Suzuki R."/>
            <person name="Takatani N."/>
            <person name="Mino S."/>
            <person name="Suda W."/>
            <person name="Oshima K."/>
            <person name="Hattori M."/>
            <person name="Ohkuma M."/>
            <person name="Hosokawa M."/>
            <person name="Miyashita K."/>
            <person name="Thompson F.L."/>
            <person name="Niwa A."/>
            <person name="Sawabe T."/>
            <person name="Sawabe T."/>
        </authorList>
    </citation>
    <scope>NUCLEOTIDE SEQUENCE [LARGE SCALE GENOMIC DNA]</scope>
    <source>
        <strain evidence="1">JCM 19294</strain>
    </source>
</reference>
<dbReference type="Pfam" id="PF06167">
    <property type="entry name" value="Peptidase_M90"/>
    <property type="match status" value="1"/>
</dbReference>
<dbReference type="GO" id="GO:0008237">
    <property type="term" value="F:metallopeptidase activity"/>
    <property type="evidence" value="ECO:0007669"/>
    <property type="project" value="InterPro"/>
</dbReference>
<dbReference type="GO" id="GO:0004177">
    <property type="term" value="F:aminopeptidase activity"/>
    <property type="evidence" value="ECO:0007669"/>
    <property type="project" value="TreeGrafter"/>
</dbReference>
<dbReference type="PANTHER" id="PTHR30164:SF2">
    <property type="entry name" value="PROTEIN MTFA"/>
    <property type="match status" value="1"/>
</dbReference>
<gene>
    <name evidence="1" type="ORF">JCM19294_682</name>
</gene>
<dbReference type="CDD" id="cd20169">
    <property type="entry name" value="Peptidase_M90_mtfA"/>
    <property type="match status" value="1"/>
</dbReference>
<keyword evidence="2" id="KW-1185">Reference proteome</keyword>
<evidence type="ECO:0008006" key="3">
    <source>
        <dbReference type="Google" id="ProtNLM"/>
    </source>
</evidence>
<dbReference type="AlphaFoldDB" id="A0A090QNU0"/>
<dbReference type="Gene3D" id="1.10.472.150">
    <property type="entry name" value="Glucose-regulated metallo-peptidase M90, N-terminal domain"/>
    <property type="match status" value="1"/>
</dbReference>
<dbReference type="eggNOG" id="COG3228">
    <property type="taxonomic scope" value="Bacteria"/>
</dbReference>
<dbReference type="RefSeq" id="WP_042278708.1">
    <property type="nucleotide sequence ID" value="NZ_BBML01000004.1"/>
</dbReference>
<dbReference type="GO" id="GO:0005829">
    <property type="term" value="C:cytosol"/>
    <property type="evidence" value="ECO:0007669"/>
    <property type="project" value="TreeGrafter"/>
</dbReference>
<dbReference type="STRING" id="319236.BST91_04680"/>
<organism evidence="1 2">
    <name type="scientific">Nonlabens tegetincola</name>
    <dbReference type="NCBI Taxonomy" id="323273"/>
    <lineage>
        <taxon>Bacteria</taxon>
        <taxon>Pseudomonadati</taxon>
        <taxon>Bacteroidota</taxon>
        <taxon>Flavobacteriia</taxon>
        <taxon>Flavobacteriales</taxon>
        <taxon>Flavobacteriaceae</taxon>
        <taxon>Nonlabens</taxon>
    </lineage>
</organism>
<dbReference type="InterPro" id="IPR024079">
    <property type="entry name" value="MetalloPept_cat_dom_sf"/>
</dbReference>
<evidence type="ECO:0000313" key="2">
    <source>
        <dbReference type="Proteomes" id="UP000029221"/>
    </source>
</evidence>
<name>A0A090QNU0_9FLAO</name>
<accession>A0A090QNU0</accession>
<protein>
    <recommendedName>
        <fullName evidence="3">Peptidase</fullName>
    </recommendedName>
</protein>
<proteinExistence type="predicted"/>
<dbReference type="InterPro" id="IPR010384">
    <property type="entry name" value="MtfA_fam"/>
</dbReference>
<sequence length="258" mass="30259">MITTLFIVALILIYFVIKFNTTKKKPALSIPDFWHFDLLKYVPFYKSLNHEQQSVFKNRMALFLKEIQIEGVHIEVANKDEMLIAASAVIPVFHFPDWHYNNLKIVWLYPDRFNQELGFAEKDENRNILGLVGTGRFENQMILSQKALYHGFRNNTDKLNTAVHEFVHLIDKMDGKIDGIPQILMNQPMAAAWLEIMHHEMEQINNDKSDIRSYGGTSEAEFFAVACEYFFSRPKLMKRKHPDIYQMLESCFLQETTM</sequence>
<dbReference type="EMBL" id="BBML01000004">
    <property type="protein sequence ID" value="GAK97176.1"/>
    <property type="molecule type" value="Genomic_DNA"/>
</dbReference>
<dbReference type="SUPFAM" id="SSF55486">
    <property type="entry name" value="Metalloproteases ('zincins'), catalytic domain"/>
    <property type="match status" value="1"/>
</dbReference>
<dbReference type="InterPro" id="IPR042252">
    <property type="entry name" value="MtfA_N"/>
</dbReference>
<dbReference type="Proteomes" id="UP000029221">
    <property type="component" value="Unassembled WGS sequence"/>
</dbReference>
<comment type="caution">
    <text evidence="1">The sequence shown here is derived from an EMBL/GenBank/DDBJ whole genome shotgun (WGS) entry which is preliminary data.</text>
</comment>
<evidence type="ECO:0000313" key="1">
    <source>
        <dbReference type="EMBL" id="GAK97176.1"/>
    </source>
</evidence>
<dbReference type="Gene3D" id="3.40.390.10">
    <property type="entry name" value="Collagenase (Catalytic Domain)"/>
    <property type="match status" value="1"/>
</dbReference>